<protein>
    <recommendedName>
        <fullName evidence="1">STAS domain-containing protein</fullName>
    </recommendedName>
</protein>
<dbReference type="InterPro" id="IPR058548">
    <property type="entry name" value="MlaB-like_STAS"/>
</dbReference>
<dbReference type="EMBL" id="AP027729">
    <property type="protein sequence ID" value="BDZ43273.1"/>
    <property type="molecule type" value="Genomic_DNA"/>
</dbReference>
<reference evidence="3" key="1">
    <citation type="journal article" date="2019" name="Int. J. Syst. Evol. Microbiol.">
        <title>The Global Catalogue of Microorganisms (GCM) 10K type strain sequencing project: providing services to taxonomists for standard genome sequencing and annotation.</title>
        <authorList>
            <consortium name="The Broad Institute Genomics Platform"/>
            <consortium name="The Broad Institute Genome Sequencing Center for Infectious Disease"/>
            <person name="Wu L."/>
            <person name="Ma J."/>
        </authorList>
    </citation>
    <scope>NUCLEOTIDE SEQUENCE [LARGE SCALE GENOMIC DNA]</scope>
    <source>
        <strain evidence="3">NBRC 108565</strain>
    </source>
</reference>
<feature type="domain" description="STAS" evidence="1">
    <location>
        <begin position="15"/>
        <end position="117"/>
    </location>
</feature>
<name>A0ABM8G597_9CELL</name>
<dbReference type="SUPFAM" id="SSF52091">
    <property type="entry name" value="SpoIIaa-like"/>
    <property type="match status" value="1"/>
</dbReference>
<organism evidence="2 3">
    <name type="scientific">Paraoerskovia sediminicola</name>
    <dbReference type="NCBI Taxonomy" id="1138587"/>
    <lineage>
        <taxon>Bacteria</taxon>
        <taxon>Bacillati</taxon>
        <taxon>Actinomycetota</taxon>
        <taxon>Actinomycetes</taxon>
        <taxon>Micrococcales</taxon>
        <taxon>Cellulomonadaceae</taxon>
        <taxon>Paraoerskovia</taxon>
    </lineage>
</organism>
<gene>
    <name evidence="2" type="ORF">GCM10025865_25720</name>
</gene>
<dbReference type="Gene3D" id="3.30.750.24">
    <property type="entry name" value="STAS domain"/>
    <property type="match status" value="1"/>
</dbReference>
<dbReference type="InterPro" id="IPR002645">
    <property type="entry name" value="STAS_dom"/>
</dbReference>
<sequence>MTTDTTAEHAATTLAGIELLDLGQVRRVRLWGEVDGALRLQASQVLASLVTRHEPVEIDASEVTFMDSTGIAFMLQISSLGRDEEFPVTLLAAPAVVTDVLAMIGASDLFGTPAPTT</sequence>
<accession>A0ABM8G597</accession>
<keyword evidence="3" id="KW-1185">Reference proteome</keyword>
<dbReference type="CDD" id="cd07043">
    <property type="entry name" value="STAS_anti-anti-sigma_factors"/>
    <property type="match status" value="1"/>
</dbReference>
<dbReference type="RefSeq" id="WP_286217557.1">
    <property type="nucleotide sequence ID" value="NZ_AP027729.1"/>
</dbReference>
<evidence type="ECO:0000313" key="2">
    <source>
        <dbReference type="EMBL" id="BDZ43273.1"/>
    </source>
</evidence>
<dbReference type="Proteomes" id="UP001321475">
    <property type="component" value="Chromosome"/>
</dbReference>
<evidence type="ECO:0000259" key="1">
    <source>
        <dbReference type="PROSITE" id="PS50801"/>
    </source>
</evidence>
<dbReference type="PROSITE" id="PS50801">
    <property type="entry name" value="STAS"/>
    <property type="match status" value="1"/>
</dbReference>
<dbReference type="InterPro" id="IPR036513">
    <property type="entry name" value="STAS_dom_sf"/>
</dbReference>
<proteinExistence type="predicted"/>
<dbReference type="Pfam" id="PF13466">
    <property type="entry name" value="STAS_2"/>
    <property type="match status" value="1"/>
</dbReference>
<evidence type="ECO:0000313" key="3">
    <source>
        <dbReference type="Proteomes" id="UP001321475"/>
    </source>
</evidence>